<dbReference type="EMBL" id="JACBZI010000001">
    <property type="protein sequence ID" value="NYI09013.1"/>
    <property type="molecule type" value="Genomic_DNA"/>
</dbReference>
<proteinExistence type="predicted"/>
<organism evidence="2 3">
    <name type="scientific">Nocardioides marinus</name>
    <dbReference type="NCBI Taxonomy" id="374514"/>
    <lineage>
        <taxon>Bacteria</taxon>
        <taxon>Bacillati</taxon>
        <taxon>Actinomycetota</taxon>
        <taxon>Actinomycetes</taxon>
        <taxon>Propionibacteriales</taxon>
        <taxon>Nocardioidaceae</taxon>
        <taxon>Nocardioides</taxon>
    </lineage>
</organism>
<dbReference type="InterPro" id="IPR006640">
    <property type="entry name" value="SprT-like_domain"/>
</dbReference>
<reference evidence="2 3" key="1">
    <citation type="submission" date="2020-07" db="EMBL/GenBank/DDBJ databases">
        <title>Sequencing the genomes of 1000 actinobacteria strains.</title>
        <authorList>
            <person name="Klenk H.-P."/>
        </authorList>
    </citation>
    <scope>NUCLEOTIDE SEQUENCE [LARGE SCALE GENOMIC DNA]</scope>
    <source>
        <strain evidence="2 3">DSM 18248</strain>
    </source>
</reference>
<sequence length="222" mass="24363">MDLTAAHQLATGLLVEHGLSDWRVEYDAAKRRAGVCRFATRTIGLSAPLTMLHDEAMVRDTVLHEIAHALVGPAHGHDATWARTARAIGCSAERCVPADAPRVAAPWLGVCPAGHTVDRHRRPERVLVCRRCSGGTFDLRHLFTWTHHGRPAAHHPNYVAELAALREGRRVSRLGVGSRARIIVPGEYHHAAGTVLKRGRTCYHLRVGRVVLRVPFAGVEPV</sequence>
<dbReference type="Pfam" id="PF10263">
    <property type="entry name" value="SprT-like"/>
    <property type="match status" value="1"/>
</dbReference>
<keyword evidence="2" id="KW-0378">Hydrolase</keyword>
<gene>
    <name evidence="2" type="ORF">BKA05_000528</name>
</gene>
<dbReference type="GO" id="GO:0006508">
    <property type="term" value="P:proteolysis"/>
    <property type="evidence" value="ECO:0007669"/>
    <property type="project" value="UniProtKB-KW"/>
</dbReference>
<dbReference type="AlphaFoldDB" id="A0A7Y9YB71"/>
<evidence type="ECO:0000313" key="2">
    <source>
        <dbReference type="EMBL" id="NYI09013.1"/>
    </source>
</evidence>
<dbReference type="SMART" id="SM00731">
    <property type="entry name" value="SprT"/>
    <property type="match status" value="1"/>
</dbReference>
<keyword evidence="3" id="KW-1185">Reference proteome</keyword>
<keyword evidence="2" id="KW-0645">Protease</keyword>
<dbReference type="GO" id="GO:0008237">
    <property type="term" value="F:metallopeptidase activity"/>
    <property type="evidence" value="ECO:0007669"/>
    <property type="project" value="UniProtKB-KW"/>
</dbReference>
<dbReference type="RefSeq" id="WP_179530049.1">
    <property type="nucleotide sequence ID" value="NZ_BAAAPP010000002.1"/>
</dbReference>
<keyword evidence="2" id="KW-0482">Metalloprotease</keyword>
<feature type="domain" description="SprT-like" evidence="1">
    <location>
        <begin position="1"/>
        <end position="139"/>
    </location>
</feature>
<dbReference type="GO" id="GO:0006950">
    <property type="term" value="P:response to stress"/>
    <property type="evidence" value="ECO:0007669"/>
    <property type="project" value="UniProtKB-ARBA"/>
</dbReference>
<name>A0A7Y9YB71_9ACTN</name>
<protein>
    <submittedName>
        <fullName evidence="2">Putative SprT family Zn-dependent metalloprotease</fullName>
    </submittedName>
</protein>
<dbReference type="Proteomes" id="UP000537326">
    <property type="component" value="Unassembled WGS sequence"/>
</dbReference>
<comment type="caution">
    <text evidence="2">The sequence shown here is derived from an EMBL/GenBank/DDBJ whole genome shotgun (WGS) entry which is preliminary data.</text>
</comment>
<evidence type="ECO:0000313" key="3">
    <source>
        <dbReference type="Proteomes" id="UP000537326"/>
    </source>
</evidence>
<accession>A0A7Y9YB71</accession>
<evidence type="ECO:0000259" key="1">
    <source>
        <dbReference type="SMART" id="SM00731"/>
    </source>
</evidence>